<accession>A0A379EZT1</accession>
<dbReference type="AlphaFoldDB" id="A0A379EZT1"/>
<dbReference type="InterPro" id="IPR001296">
    <property type="entry name" value="Glyco_trans_1"/>
</dbReference>
<evidence type="ECO:0000313" key="1">
    <source>
        <dbReference type="EMBL" id="SUC11910.1"/>
    </source>
</evidence>
<dbReference type="Proteomes" id="UP000254191">
    <property type="component" value="Unassembled WGS sequence"/>
</dbReference>
<proteinExistence type="predicted"/>
<sequence>MSIKKIVIVGIELQGLGGMEVVFNKLNDLLKEHYPNISLSIILLKERDICINENWHKNLNVRFIRCKIRNHKIRRFMFSCKLSGILRKDNPDIIIASDVIGCYIANLASKFSLRNIPVFSWIHTSLWTAYKAVYTLNVNYHIPISSGNKKYLLNHNVPESHINVVYNPVDRTDKIIHRPSNKIKFLYIGRLLSKESKNLEFMFYALGKLKGNWELHLVGDGKDRSKLFSLAQKLHIDKKVIFHGWQDNAWDYVLNHIKEVTACLLTSTHEGLPMVLIEAQSYGIYCVSSDCLTGPSDIIDGDNGQLFPVNDELSFLKILNDIINGRLDLPEYSKIKKSIKKFYGDVYIKNMIDFFEKKSKKIQ</sequence>
<dbReference type="EMBL" id="UGTS01000001">
    <property type="protein sequence ID" value="SUC11910.1"/>
    <property type="molecule type" value="Genomic_DNA"/>
</dbReference>
<dbReference type="CDD" id="cd03811">
    <property type="entry name" value="GT4_GT28_WabH-like"/>
    <property type="match status" value="1"/>
</dbReference>
<evidence type="ECO:0000313" key="2">
    <source>
        <dbReference type="Proteomes" id="UP000254191"/>
    </source>
</evidence>
<dbReference type="InterPro" id="IPR028098">
    <property type="entry name" value="Glyco_trans_4-like_N"/>
</dbReference>
<dbReference type="GO" id="GO:0016757">
    <property type="term" value="F:glycosyltransferase activity"/>
    <property type="evidence" value="ECO:0007669"/>
    <property type="project" value="InterPro"/>
</dbReference>
<dbReference type="GO" id="GO:1901135">
    <property type="term" value="P:carbohydrate derivative metabolic process"/>
    <property type="evidence" value="ECO:0007669"/>
    <property type="project" value="UniProtKB-ARBA"/>
</dbReference>
<reference evidence="1 2" key="1">
    <citation type="submission" date="2018-06" db="EMBL/GenBank/DDBJ databases">
        <authorList>
            <consortium name="Pathogen Informatics"/>
            <person name="Doyle S."/>
        </authorList>
    </citation>
    <scope>NUCLEOTIDE SEQUENCE [LARGE SCALE GENOMIC DNA]</scope>
    <source>
        <strain evidence="1 2">NCTC11938</strain>
    </source>
</reference>
<dbReference type="Pfam" id="PF13439">
    <property type="entry name" value="Glyco_transf_4"/>
    <property type="match status" value="1"/>
</dbReference>
<dbReference type="Gene3D" id="3.40.50.2000">
    <property type="entry name" value="Glycogen Phosphorylase B"/>
    <property type="match status" value="2"/>
</dbReference>
<dbReference type="RefSeq" id="WP_004246467.1">
    <property type="nucleotide sequence ID" value="NZ_CABMNS010000001.1"/>
</dbReference>
<dbReference type="PANTHER" id="PTHR12526:SF630">
    <property type="entry name" value="GLYCOSYLTRANSFERASE"/>
    <property type="match status" value="1"/>
</dbReference>
<protein>
    <submittedName>
        <fullName evidence="1">Lipopolysaccharide core biosynthesis glycosyl transferase</fullName>
    </submittedName>
</protein>
<organism evidence="1 2">
    <name type="scientific">Proteus mirabilis</name>
    <dbReference type="NCBI Taxonomy" id="584"/>
    <lineage>
        <taxon>Bacteria</taxon>
        <taxon>Pseudomonadati</taxon>
        <taxon>Pseudomonadota</taxon>
        <taxon>Gammaproteobacteria</taxon>
        <taxon>Enterobacterales</taxon>
        <taxon>Morganellaceae</taxon>
        <taxon>Proteus</taxon>
    </lineage>
</organism>
<keyword evidence="1" id="KW-0808">Transferase</keyword>
<name>A0A379EZT1_PROMI</name>
<dbReference type="PANTHER" id="PTHR12526">
    <property type="entry name" value="GLYCOSYLTRANSFERASE"/>
    <property type="match status" value="1"/>
</dbReference>
<dbReference type="SUPFAM" id="SSF53756">
    <property type="entry name" value="UDP-Glycosyltransferase/glycogen phosphorylase"/>
    <property type="match status" value="1"/>
</dbReference>
<dbReference type="Pfam" id="PF00534">
    <property type="entry name" value="Glycos_transf_1"/>
    <property type="match status" value="1"/>
</dbReference>
<gene>
    <name evidence="1" type="primary">wabH_1</name>
    <name evidence="1" type="ORF">NCTC11938_00116</name>
</gene>